<comment type="caution">
    <text evidence="2">The sequence shown here is derived from an EMBL/GenBank/DDBJ whole genome shotgun (WGS) entry which is preliminary data.</text>
</comment>
<name>A0A1Q9C6U0_SYMMI</name>
<feature type="region of interest" description="Disordered" evidence="1">
    <location>
        <begin position="53"/>
        <end position="81"/>
    </location>
</feature>
<reference evidence="2 3" key="1">
    <citation type="submission" date="2016-02" db="EMBL/GenBank/DDBJ databases">
        <title>Genome analysis of coral dinoflagellate symbionts highlights evolutionary adaptations to a symbiotic lifestyle.</title>
        <authorList>
            <person name="Aranda M."/>
            <person name="Li Y."/>
            <person name="Liew Y.J."/>
            <person name="Baumgarten S."/>
            <person name="Simakov O."/>
            <person name="Wilson M."/>
            <person name="Piel J."/>
            <person name="Ashoor H."/>
            <person name="Bougouffa S."/>
            <person name="Bajic V.B."/>
            <person name="Ryu T."/>
            <person name="Ravasi T."/>
            <person name="Bayer T."/>
            <person name="Micklem G."/>
            <person name="Kim H."/>
            <person name="Bhak J."/>
            <person name="Lajeunesse T.C."/>
            <person name="Voolstra C.R."/>
        </authorList>
    </citation>
    <scope>NUCLEOTIDE SEQUENCE [LARGE SCALE GENOMIC DNA]</scope>
    <source>
        <strain evidence="2 3">CCMP2467</strain>
    </source>
</reference>
<evidence type="ECO:0000256" key="1">
    <source>
        <dbReference type="SAM" id="MobiDB-lite"/>
    </source>
</evidence>
<proteinExistence type="predicted"/>
<evidence type="ECO:0000313" key="3">
    <source>
        <dbReference type="Proteomes" id="UP000186817"/>
    </source>
</evidence>
<dbReference type="InterPro" id="IPR011010">
    <property type="entry name" value="DNA_brk_join_enz"/>
</dbReference>
<dbReference type="EMBL" id="LSRX01001582">
    <property type="protein sequence ID" value="OLP78653.1"/>
    <property type="molecule type" value="Genomic_DNA"/>
</dbReference>
<protein>
    <submittedName>
        <fullName evidence="2">Uncharacterized protein</fullName>
    </submittedName>
</protein>
<accession>A0A1Q9C6U0</accession>
<gene>
    <name evidence="2" type="ORF">AK812_SmicGene41142</name>
</gene>
<dbReference type="GO" id="GO:0003677">
    <property type="term" value="F:DNA binding"/>
    <property type="evidence" value="ECO:0007669"/>
    <property type="project" value="InterPro"/>
</dbReference>
<dbReference type="OrthoDB" id="422177at2759"/>
<sequence>MHFPFEYSAADLGRHAAKVESQTDVLSALGRAAESLGREWGYFGSGEGFRFDSDASQRTRDEACPAPSADGKPLLPGPGPTVARPIVADRIKLPSAPRFRPQGFMDARTAHRYDKPLDYARDSAGCHAPPKVKVLAALPEKLKLYRNLADTKRLVPSLEPPERRGFGAGLFAVGKDAARDRLILDARPANSLEDGGSRWSKTLASAVAVTGLVLARDRTYLFSGADLKDCFYQFIASPDRVVRNMLADRLTAEQAEFVFRRPMHEHADSEGYVHIALASLAMGDCGACEYAQCSHLGVCVQGGVISSGELLVHACVPPRGLLSIGLVIDDLVCLDQVLSSQVAQVCAGEVPGAGSSRLDAALQAYKRAPLEVSEAKIFRNKVQASFWGITVCGASGWLKPNPHRLWPLILVTLRTVELGLATRHLLESITGCWISVFILKRRLLSAMELVFKAAAGEHNSVIRLSPELRAELSSLALLGPMCAVNLRAPVVPEITATDASSTWQAAVRATVPGPIAHEAFRQSVQRGAWTRLLSQPSAWLREHNLLDQVGELPGGDVYQALPLYCGLATVPAYRELWRRKYASRVHINVGELEAFLREESRSGARAPCSRQIFALDSQVGIGCVAKGRSASPRLNNLLSRSIAPVLGFQIQSVVIYFPTSLNPADEPTRHKQVRAPTGDPPSWWAPLARGSSTALERATEEAGFGPDGDDFDQNQLLELAGKGASCVLQRRRIPAMLREVDEPDTGVFAAGGDNAWLSSGKCESIDEDLLAFPRPLFSSRSAAPALNLPGALLLFGGRNGLAKQLLRCGCPWVLCLEPGQCAEHDPDDPACRDRLLRLLCGGAFLAVCAAPIASSMSRASCRLPRSAAHPSGLPHLSPESWQKVHRDNARAAWIAEVTEACSTKAVAYAVDCHDSSFWWRIPAWAEAASPASEKVWRVDLCRFGAPWRKRSRVATNTSLAGARLLCDKSGHRCLHGFSSAHQRPWTAVARHRPRDYESTPSLPMLAGLPRGPRRPANRARDGDLESQPLYSRTSEFLGLRAWAGFLEWCSSSLSFDPTPVFTCCPALLAMALRTYGNWLFMNGGSIQTFRYAILAGQRLSWSARGQLGAAWELVSRWERQQPVRHRTPVPEVIMKAMVVIGWLKGFRRWAAVTVAAFYGIARIGEVLKASRLDLLLPRDHYSDVRAIFLRLEGPKSSTRGGAKVQHLRIDEASAVAFLDKVFGSFAATEKLYPMSPSAYRTRWNHVLEVLGLPCKLDLTPGGLRGGGAVWAYHSGLTIPDIQWRPGRSPRGVLSSNFLFFSGFFNFLTQPSRRRALHQADCARAVCFPPGWFFHRGGKGIYLLAFDGSSLTLLSSCLQRSFAGSGILFRSPKLWNLSLREKSLSSALQAGLEPLQTCSWHVLTAECPKLFRPPARPAKADAGKGIYLLAFDGSSLTLLSSCLQRALLEAASFFARRSCGT</sequence>
<dbReference type="Proteomes" id="UP000186817">
    <property type="component" value="Unassembled WGS sequence"/>
</dbReference>
<keyword evidence="3" id="KW-1185">Reference proteome</keyword>
<feature type="compositionally biased region" description="Basic and acidic residues" evidence="1">
    <location>
        <begin position="53"/>
        <end position="63"/>
    </location>
</feature>
<dbReference type="SUPFAM" id="SSF56349">
    <property type="entry name" value="DNA breaking-rejoining enzymes"/>
    <property type="match status" value="1"/>
</dbReference>
<organism evidence="2 3">
    <name type="scientific">Symbiodinium microadriaticum</name>
    <name type="common">Dinoflagellate</name>
    <name type="synonym">Zooxanthella microadriatica</name>
    <dbReference type="NCBI Taxonomy" id="2951"/>
    <lineage>
        <taxon>Eukaryota</taxon>
        <taxon>Sar</taxon>
        <taxon>Alveolata</taxon>
        <taxon>Dinophyceae</taxon>
        <taxon>Suessiales</taxon>
        <taxon>Symbiodiniaceae</taxon>
        <taxon>Symbiodinium</taxon>
    </lineage>
</organism>
<evidence type="ECO:0000313" key="2">
    <source>
        <dbReference type="EMBL" id="OLP78653.1"/>
    </source>
</evidence>